<keyword evidence="2" id="KW-1185">Reference proteome</keyword>
<proteinExistence type="predicted"/>
<dbReference type="EMBL" id="CM056742">
    <property type="protein sequence ID" value="KAJ8677153.1"/>
    <property type="molecule type" value="Genomic_DNA"/>
</dbReference>
<evidence type="ECO:0000313" key="1">
    <source>
        <dbReference type="EMBL" id="KAJ8677153.1"/>
    </source>
</evidence>
<organism evidence="1 2">
    <name type="scientific">Eretmocerus hayati</name>
    <dbReference type="NCBI Taxonomy" id="131215"/>
    <lineage>
        <taxon>Eukaryota</taxon>
        <taxon>Metazoa</taxon>
        <taxon>Ecdysozoa</taxon>
        <taxon>Arthropoda</taxon>
        <taxon>Hexapoda</taxon>
        <taxon>Insecta</taxon>
        <taxon>Pterygota</taxon>
        <taxon>Neoptera</taxon>
        <taxon>Endopterygota</taxon>
        <taxon>Hymenoptera</taxon>
        <taxon>Apocrita</taxon>
        <taxon>Proctotrupomorpha</taxon>
        <taxon>Chalcidoidea</taxon>
        <taxon>Aphelinidae</taxon>
        <taxon>Aphelininae</taxon>
        <taxon>Eretmocerus</taxon>
    </lineage>
</organism>
<accession>A0ACC2P114</accession>
<protein>
    <submittedName>
        <fullName evidence="1">Uncharacterized protein</fullName>
    </submittedName>
</protein>
<dbReference type="Proteomes" id="UP001239111">
    <property type="component" value="Chromosome 2"/>
</dbReference>
<gene>
    <name evidence="1" type="ORF">QAD02_012940</name>
</gene>
<reference evidence="1" key="1">
    <citation type="submission" date="2023-04" db="EMBL/GenBank/DDBJ databases">
        <title>A chromosome-level genome assembly of the parasitoid wasp Eretmocerus hayati.</title>
        <authorList>
            <person name="Zhong Y."/>
            <person name="Liu S."/>
            <person name="Liu Y."/>
        </authorList>
    </citation>
    <scope>NUCLEOTIDE SEQUENCE</scope>
    <source>
        <strain evidence="1">ZJU_SS_LIU_2023</strain>
    </source>
</reference>
<evidence type="ECO:0000313" key="2">
    <source>
        <dbReference type="Proteomes" id="UP001239111"/>
    </source>
</evidence>
<name>A0ACC2P114_9HYME</name>
<sequence>MLWREITIPIDKLTRFHYSRWVCNRVMHFQLAGNVSHFLELILAQLNPAQRSLMDSCLEKFRAPTQIGKLSEKIESTPLWKCKDFENFALYLSIPVLTKVVDDSSILHHWGLLVDSLHTGLKDIHIDKINDSDQKMHEFVRNIDEIHSFKDFTYIAHQSLHFMDNVYNWGPAWAQSAFPFGTWNRLIANCVHSEEGIILQILRCINLVRFDQILKEMMGPDGDDVVNSYCQNLKRNPECKLLSE</sequence>
<comment type="caution">
    <text evidence="1">The sequence shown here is derived from an EMBL/GenBank/DDBJ whole genome shotgun (WGS) entry which is preliminary data.</text>
</comment>